<dbReference type="PROSITE" id="PS50110">
    <property type="entry name" value="RESPONSE_REGULATORY"/>
    <property type="match status" value="1"/>
</dbReference>
<dbReference type="SUPFAM" id="SSF52172">
    <property type="entry name" value="CheY-like"/>
    <property type="match status" value="1"/>
</dbReference>
<evidence type="ECO:0000259" key="2">
    <source>
        <dbReference type="PROSITE" id="PS50110"/>
    </source>
</evidence>
<dbReference type="Pfam" id="PF04397">
    <property type="entry name" value="LytTR"/>
    <property type="match status" value="1"/>
</dbReference>
<feature type="domain" description="HTH LytTR-type" evidence="3">
    <location>
        <begin position="149"/>
        <end position="253"/>
    </location>
</feature>
<dbReference type="RefSeq" id="WP_193688047.1">
    <property type="nucleotide sequence ID" value="NZ_CP062941.1"/>
</dbReference>
<organism evidence="4 5">
    <name type="scientific">Massilia litorea</name>
    <dbReference type="NCBI Taxonomy" id="2769491"/>
    <lineage>
        <taxon>Bacteria</taxon>
        <taxon>Pseudomonadati</taxon>
        <taxon>Pseudomonadota</taxon>
        <taxon>Betaproteobacteria</taxon>
        <taxon>Burkholderiales</taxon>
        <taxon>Oxalobacteraceae</taxon>
        <taxon>Telluria group</taxon>
        <taxon>Massilia</taxon>
    </lineage>
</organism>
<keyword evidence="5" id="KW-1185">Reference proteome</keyword>
<name>A0A7L9UAE0_9BURK</name>
<dbReference type="Pfam" id="PF00072">
    <property type="entry name" value="Response_reg"/>
    <property type="match status" value="1"/>
</dbReference>
<reference evidence="4 5" key="1">
    <citation type="submission" date="2020-10" db="EMBL/GenBank/DDBJ databases">
        <title>Genome sequencing of Massilia sp. LPB0304.</title>
        <authorList>
            <person name="Kim J."/>
        </authorList>
    </citation>
    <scope>NUCLEOTIDE SEQUENCE [LARGE SCALE GENOMIC DNA]</scope>
    <source>
        <strain evidence="4 5">LPB0304</strain>
    </source>
</reference>
<evidence type="ECO:0000313" key="5">
    <source>
        <dbReference type="Proteomes" id="UP000593875"/>
    </source>
</evidence>
<dbReference type="InterPro" id="IPR007492">
    <property type="entry name" value="LytTR_DNA-bd_dom"/>
</dbReference>
<accession>A0A7L9UAE0</accession>
<dbReference type="Gene3D" id="3.40.50.2300">
    <property type="match status" value="1"/>
</dbReference>
<dbReference type="EMBL" id="CP062941">
    <property type="protein sequence ID" value="QOL51066.1"/>
    <property type="molecule type" value="Genomic_DNA"/>
</dbReference>
<dbReference type="PROSITE" id="PS50930">
    <property type="entry name" value="HTH_LYTTR"/>
    <property type="match status" value="1"/>
</dbReference>
<dbReference type="SMART" id="SM00448">
    <property type="entry name" value="REC"/>
    <property type="match status" value="1"/>
</dbReference>
<dbReference type="InterPro" id="IPR011006">
    <property type="entry name" value="CheY-like_superfamily"/>
</dbReference>
<dbReference type="GO" id="GO:0003677">
    <property type="term" value="F:DNA binding"/>
    <property type="evidence" value="ECO:0007669"/>
    <property type="project" value="InterPro"/>
</dbReference>
<sequence>MAHRYAIVDDEEPGRVNLRLAMEAHPGWDLVFEADSAARAREALANPDTARIDLLFLDIQMPRESGLLLARELGRMREPPLVVFVTAHSAHAIEAFEVHALDYLLKPLDDARLAQAVERAGLLLAGRQRGAYGQALRAYADGPAYLEQISVRSVGRIDQVRVADILWLEAQGNYVALHTAAGSPLHRVALSRLEAHLNPGEFLRVHRGVIVRRGQGVGLSIVGDGSYLLRLRCGAEVPVSERYVGAVRELLRS</sequence>
<dbReference type="SMART" id="SM00850">
    <property type="entry name" value="LytTR"/>
    <property type="match status" value="1"/>
</dbReference>
<evidence type="ECO:0000256" key="1">
    <source>
        <dbReference type="PROSITE-ProRule" id="PRU00169"/>
    </source>
</evidence>
<dbReference type="InterPro" id="IPR001789">
    <property type="entry name" value="Sig_transdc_resp-reg_receiver"/>
</dbReference>
<proteinExistence type="predicted"/>
<dbReference type="KEGG" id="mlir:LPB04_07240"/>
<dbReference type="Gene3D" id="2.40.50.1020">
    <property type="entry name" value="LytTr DNA-binding domain"/>
    <property type="match status" value="1"/>
</dbReference>
<protein>
    <submittedName>
        <fullName evidence="4">Response regulator transcription factor</fullName>
    </submittedName>
</protein>
<gene>
    <name evidence="4" type="ORF">LPB04_07240</name>
</gene>
<dbReference type="PANTHER" id="PTHR37299:SF1">
    <property type="entry name" value="STAGE 0 SPORULATION PROTEIN A HOMOLOG"/>
    <property type="match status" value="1"/>
</dbReference>
<evidence type="ECO:0000259" key="3">
    <source>
        <dbReference type="PROSITE" id="PS50930"/>
    </source>
</evidence>
<dbReference type="InterPro" id="IPR046947">
    <property type="entry name" value="LytR-like"/>
</dbReference>
<feature type="domain" description="Response regulatory" evidence="2">
    <location>
        <begin position="4"/>
        <end position="121"/>
    </location>
</feature>
<dbReference type="AlphaFoldDB" id="A0A7L9UAE0"/>
<dbReference type="PANTHER" id="PTHR37299">
    <property type="entry name" value="TRANSCRIPTIONAL REGULATOR-RELATED"/>
    <property type="match status" value="1"/>
</dbReference>
<evidence type="ECO:0000313" key="4">
    <source>
        <dbReference type="EMBL" id="QOL51066.1"/>
    </source>
</evidence>
<feature type="modified residue" description="4-aspartylphosphate" evidence="1">
    <location>
        <position position="58"/>
    </location>
</feature>
<dbReference type="GO" id="GO:0000156">
    <property type="term" value="F:phosphorelay response regulator activity"/>
    <property type="evidence" value="ECO:0007669"/>
    <property type="project" value="InterPro"/>
</dbReference>
<keyword evidence="1" id="KW-0597">Phosphoprotein</keyword>
<dbReference type="Proteomes" id="UP000593875">
    <property type="component" value="Chromosome"/>
</dbReference>